<evidence type="ECO:0000256" key="1">
    <source>
        <dbReference type="SAM" id="MobiDB-lite"/>
    </source>
</evidence>
<protein>
    <submittedName>
        <fullName evidence="2">Uncharacterized protein</fullName>
    </submittedName>
</protein>
<keyword evidence="3" id="KW-1185">Reference proteome</keyword>
<reference evidence="2" key="1">
    <citation type="journal article" date="2021" name="Genome Biol. Evol.">
        <title>The assembled and annotated genome of the fairy-ring fungus Marasmius oreades.</title>
        <authorList>
            <person name="Hiltunen M."/>
            <person name="Ament-Velasquez S.L."/>
            <person name="Johannesson H."/>
        </authorList>
    </citation>
    <scope>NUCLEOTIDE SEQUENCE</scope>
    <source>
        <strain evidence="2">03SP1</strain>
    </source>
</reference>
<evidence type="ECO:0000313" key="3">
    <source>
        <dbReference type="Proteomes" id="UP001049176"/>
    </source>
</evidence>
<feature type="region of interest" description="Disordered" evidence="1">
    <location>
        <begin position="1"/>
        <end position="32"/>
    </location>
</feature>
<dbReference type="GeneID" id="66082263"/>
<proteinExistence type="predicted"/>
<dbReference type="AlphaFoldDB" id="A0A9P7RPD2"/>
<dbReference type="Proteomes" id="UP001049176">
    <property type="component" value="Chromosome 9"/>
</dbReference>
<accession>A0A9P7RPD2</accession>
<sequence>MGPSDELDSDGGSSDGDASDQDNAALEMGGDLDVANRQGFSIDSGIVDIKEEEFSSPEPGQVLPVEDSEMGDGEWKKSATKWLDEGIWSEVLEQHTQIN</sequence>
<evidence type="ECO:0000313" key="2">
    <source>
        <dbReference type="EMBL" id="KAG7087207.1"/>
    </source>
</evidence>
<name>A0A9P7RPD2_9AGAR</name>
<gene>
    <name evidence="2" type="ORF">E1B28_013188</name>
</gene>
<feature type="region of interest" description="Disordered" evidence="1">
    <location>
        <begin position="52"/>
        <end position="73"/>
    </location>
</feature>
<comment type="caution">
    <text evidence="2">The sequence shown here is derived from an EMBL/GenBank/DDBJ whole genome shotgun (WGS) entry which is preliminary data.</text>
</comment>
<dbReference type="KEGG" id="more:E1B28_013188"/>
<organism evidence="2 3">
    <name type="scientific">Marasmius oreades</name>
    <name type="common">fairy-ring Marasmius</name>
    <dbReference type="NCBI Taxonomy" id="181124"/>
    <lineage>
        <taxon>Eukaryota</taxon>
        <taxon>Fungi</taxon>
        <taxon>Dikarya</taxon>
        <taxon>Basidiomycota</taxon>
        <taxon>Agaricomycotina</taxon>
        <taxon>Agaricomycetes</taxon>
        <taxon>Agaricomycetidae</taxon>
        <taxon>Agaricales</taxon>
        <taxon>Marasmiineae</taxon>
        <taxon>Marasmiaceae</taxon>
        <taxon>Marasmius</taxon>
    </lineage>
</organism>
<dbReference type="RefSeq" id="XP_043003678.1">
    <property type="nucleotide sequence ID" value="XM_043158333.1"/>
</dbReference>
<dbReference type="EMBL" id="CM032189">
    <property type="protein sequence ID" value="KAG7087207.1"/>
    <property type="molecule type" value="Genomic_DNA"/>
</dbReference>